<organism evidence="2 3">
    <name type="scientific">Aspergillus clavatus (strain ATCC 1007 / CBS 513.65 / DSM 816 / NCTC 3887 / NRRL 1 / QM 1276 / 107)</name>
    <dbReference type="NCBI Taxonomy" id="344612"/>
    <lineage>
        <taxon>Eukaryota</taxon>
        <taxon>Fungi</taxon>
        <taxon>Dikarya</taxon>
        <taxon>Ascomycota</taxon>
        <taxon>Pezizomycotina</taxon>
        <taxon>Eurotiomycetes</taxon>
        <taxon>Eurotiomycetidae</taxon>
        <taxon>Eurotiales</taxon>
        <taxon>Aspergillaceae</taxon>
        <taxon>Aspergillus</taxon>
        <taxon>Aspergillus subgen. Fumigati</taxon>
    </lineage>
</organism>
<dbReference type="KEGG" id="act:ACLA_042390"/>
<proteinExistence type="predicted"/>
<dbReference type="OrthoDB" id="2013972at2759"/>
<evidence type="ECO:0000313" key="2">
    <source>
        <dbReference type="EMBL" id="EAW10017.1"/>
    </source>
</evidence>
<protein>
    <recommendedName>
        <fullName evidence="4">S-adenosyl-L-methionine-dependent methyltransferase</fullName>
    </recommendedName>
</protein>
<dbReference type="SUPFAM" id="SSF53335">
    <property type="entry name" value="S-adenosyl-L-methionine-dependent methyltransferases"/>
    <property type="match status" value="1"/>
</dbReference>
<dbReference type="Gene3D" id="3.40.50.150">
    <property type="entry name" value="Vaccinia Virus protein VP39"/>
    <property type="match status" value="1"/>
</dbReference>
<dbReference type="VEuPathDB" id="FungiDB:ACLA_042390"/>
<dbReference type="EMBL" id="DS027056">
    <property type="protein sequence ID" value="EAW10017.1"/>
    <property type="molecule type" value="Genomic_DNA"/>
</dbReference>
<dbReference type="eggNOG" id="ENOG502QSKG">
    <property type="taxonomic scope" value="Eukaryota"/>
</dbReference>
<dbReference type="GO" id="GO:0008168">
    <property type="term" value="F:methyltransferase activity"/>
    <property type="evidence" value="ECO:0007669"/>
    <property type="project" value="TreeGrafter"/>
</dbReference>
<dbReference type="CDD" id="cd02440">
    <property type="entry name" value="AdoMet_MTases"/>
    <property type="match status" value="1"/>
</dbReference>
<dbReference type="GeneID" id="4702715"/>
<name>A1CLJ3_ASPCL</name>
<evidence type="ECO:0000256" key="1">
    <source>
        <dbReference type="SAM" id="MobiDB-lite"/>
    </source>
</evidence>
<dbReference type="OMA" id="MDMLHHI"/>
<evidence type="ECO:0008006" key="4">
    <source>
        <dbReference type="Google" id="ProtNLM"/>
    </source>
</evidence>
<dbReference type="HOGENOM" id="CLU_010595_1_1_1"/>
<dbReference type="Pfam" id="PF13489">
    <property type="entry name" value="Methyltransf_23"/>
    <property type="match status" value="1"/>
</dbReference>
<dbReference type="RefSeq" id="XP_001271443.1">
    <property type="nucleotide sequence ID" value="XM_001271442.1"/>
</dbReference>
<dbReference type="AlphaFoldDB" id="A1CLJ3"/>
<sequence length="348" mass="39707">MKAMAADDHIGLTPTISVPLQGSSIEVDTDSNDTDSSLTDSDLHSITTSISSSIVDYVYENGRRYHKFREGEYLFPNDETEQDRLDMVHHIFRMMLGGKLYQAPIPDSPKRILDIGTGTGIWVLDVADEVPGARILGIDLSPIQPQWVAPNCEFFVDDVETEWPYSQEKPFDYIHQRNMVGSISDWDRLFQQAYQHLQPGGYYEIQEFRAWFHSQDGPLPEDSSIALWQRLLTEGTARFGKPLNIVEKLPKKLASAGFSDVHEDILKIPIGAWPRDPKLKQIGQFMQIHAIDSVEPLTLALFTRVLGWSETECRILIAKVRQEFKDRKQLFVYAHFIHGRKAERGLCC</sequence>
<accession>A1CLJ3</accession>
<feature type="region of interest" description="Disordered" evidence="1">
    <location>
        <begin position="21"/>
        <end position="40"/>
    </location>
</feature>
<dbReference type="PANTHER" id="PTHR43591:SF24">
    <property type="entry name" value="2-METHOXY-6-POLYPRENYL-1,4-BENZOQUINOL METHYLASE, MITOCHONDRIAL"/>
    <property type="match status" value="1"/>
</dbReference>
<evidence type="ECO:0000313" key="3">
    <source>
        <dbReference type="Proteomes" id="UP000006701"/>
    </source>
</evidence>
<dbReference type="PANTHER" id="PTHR43591">
    <property type="entry name" value="METHYLTRANSFERASE"/>
    <property type="match status" value="1"/>
</dbReference>
<keyword evidence="3" id="KW-1185">Reference proteome</keyword>
<dbReference type="InterPro" id="IPR029063">
    <property type="entry name" value="SAM-dependent_MTases_sf"/>
</dbReference>
<dbReference type="Proteomes" id="UP000006701">
    <property type="component" value="Unassembled WGS sequence"/>
</dbReference>
<gene>
    <name evidence="2" type="ORF">ACLA_042390</name>
</gene>
<reference evidence="2 3" key="1">
    <citation type="journal article" date="2008" name="PLoS Genet.">
        <title>Genomic islands in the pathogenic filamentous fungus Aspergillus fumigatus.</title>
        <authorList>
            <person name="Fedorova N.D."/>
            <person name="Khaldi N."/>
            <person name="Joardar V.S."/>
            <person name="Maiti R."/>
            <person name="Amedeo P."/>
            <person name="Anderson M.J."/>
            <person name="Crabtree J."/>
            <person name="Silva J.C."/>
            <person name="Badger J.H."/>
            <person name="Albarraq A."/>
            <person name="Angiuoli S."/>
            <person name="Bussey H."/>
            <person name="Bowyer P."/>
            <person name="Cotty P.J."/>
            <person name="Dyer P.S."/>
            <person name="Egan A."/>
            <person name="Galens K."/>
            <person name="Fraser-Liggett C.M."/>
            <person name="Haas B.J."/>
            <person name="Inman J.M."/>
            <person name="Kent R."/>
            <person name="Lemieux S."/>
            <person name="Malavazi I."/>
            <person name="Orvis J."/>
            <person name="Roemer T."/>
            <person name="Ronning C.M."/>
            <person name="Sundaram J.P."/>
            <person name="Sutton G."/>
            <person name="Turner G."/>
            <person name="Venter J.C."/>
            <person name="White O.R."/>
            <person name="Whitty B.R."/>
            <person name="Youngman P."/>
            <person name="Wolfe K.H."/>
            <person name="Goldman G.H."/>
            <person name="Wortman J.R."/>
            <person name="Jiang B."/>
            <person name="Denning D.W."/>
            <person name="Nierman W.C."/>
        </authorList>
    </citation>
    <scope>NUCLEOTIDE SEQUENCE [LARGE SCALE GENOMIC DNA]</scope>
    <source>
        <strain evidence="3">ATCC 1007 / CBS 513.65 / DSM 816 / NCTC 3887 / NRRL 1</strain>
    </source>
</reference>